<sequence>MNKRSILGGFFILENNSFRQFLDSYLYVWRNSSLTELESMISKDYKAREISAGELVDFGYKESITGWEQGFNFAKEEGNKWDLNEVSIIPLREDEIMAILSATLVIDGKKLDNVSLFFQTFKKQEKNDWKLIRSYIETGVPNENINKIQFK</sequence>
<organism evidence="1 2">
    <name type="scientific">Lysinibacillus capsici</name>
    <dbReference type="NCBI Taxonomy" id="2115968"/>
    <lineage>
        <taxon>Bacteria</taxon>
        <taxon>Bacillati</taxon>
        <taxon>Bacillota</taxon>
        <taxon>Bacilli</taxon>
        <taxon>Bacillales</taxon>
        <taxon>Bacillaceae</taxon>
        <taxon>Lysinibacillus</taxon>
    </lineage>
</organism>
<dbReference type="AlphaFoldDB" id="A0A2X0XNQ0"/>
<proteinExistence type="predicted"/>
<dbReference type="Proteomes" id="UP000251431">
    <property type="component" value="Unassembled WGS sequence"/>
</dbReference>
<gene>
    <name evidence="1" type="ORF">NCTC7582_03593</name>
</gene>
<evidence type="ECO:0000313" key="1">
    <source>
        <dbReference type="EMBL" id="SPU00794.1"/>
    </source>
</evidence>
<evidence type="ECO:0000313" key="2">
    <source>
        <dbReference type="Proteomes" id="UP000251431"/>
    </source>
</evidence>
<dbReference type="EMBL" id="UAQE01000001">
    <property type="protein sequence ID" value="SPU00794.1"/>
    <property type="molecule type" value="Genomic_DNA"/>
</dbReference>
<dbReference type="RefSeq" id="WP_233436335.1">
    <property type="nucleotide sequence ID" value="NZ_JAXOWA010000001.1"/>
</dbReference>
<name>A0A2X0XNQ0_9BACI</name>
<reference evidence="1 2" key="1">
    <citation type="submission" date="2018-06" db="EMBL/GenBank/DDBJ databases">
        <authorList>
            <consortium name="Pathogen Informatics"/>
            <person name="Doyle S."/>
        </authorList>
    </citation>
    <scope>NUCLEOTIDE SEQUENCE [LARGE SCALE GENOMIC DNA]</scope>
    <source>
        <strain evidence="1 2">NCTC7582</strain>
    </source>
</reference>
<protein>
    <recommendedName>
        <fullName evidence="3">Flavoprotein</fullName>
    </recommendedName>
</protein>
<accession>A0A2X0XNQ0</accession>
<evidence type="ECO:0008006" key="3">
    <source>
        <dbReference type="Google" id="ProtNLM"/>
    </source>
</evidence>